<keyword evidence="2" id="KW-1185">Reference proteome</keyword>
<proteinExistence type="predicted"/>
<evidence type="ECO:0000313" key="1">
    <source>
        <dbReference type="EMBL" id="KAJ1163733.1"/>
    </source>
</evidence>
<organism evidence="1 2">
    <name type="scientific">Pleurodeles waltl</name>
    <name type="common">Iberian ribbed newt</name>
    <dbReference type="NCBI Taxonomy" id="8319"/>
    <lineage>
        <taxon>Eukaryota</taxon>
        <taxon>Metazoa</taxon>
        <taxon>Chordata</taxon>
        <taxon>Craniata</taxon>
        <taxon>Vertebrata</taxon>
        <taxon>Euteleostomi</taxon>
        <taxon>Amphibia</taxon>
        <taxon>Batrachia</taxon>
        <taxon>Caudata</taxon>
        <taxon>Salamandroidea</taxon>
        <taxon>Salamandridae</taxon>
        <taxon>Pleurodelinae</taxon>
        <taxon>Pleurodeles</taxon>
    </lineage>
</organism>
<dbReference type="AlphaFoldDB" id="A0AAV7SI16"/>
<accession>A0AAV7SI16</accession>
<dbReference type="EMBL" id="JANPWB010000008">
    <property type="protein sequence ID" value="KAJ1163733.1"/>
    <property type="molecule type" value="Genomic_DNA"/>
</dbReference>
<name>A0AAV7SI16_PLEWA</name>
<protein>
    <submittedName>
        <fullName evidence="1">Uncharacterized protein</fullName>
    </submittedName>
</protein>
<dbReference type="Proteomes" id="UP001066276">
    <property type="component" value="Chromosome 4_2"/>
</dbReference>
<sequence>MATRDISTRVVHLIRDRAGAAQEDLPAIAHTFASYSECLYTQVPQPTAEQEDLILGDILLPLLPSFLAAELYLALLEEEVGDAISTLQSGKTAVPDGYPVKYYKYFRSHLIPHLVEACEEVLHHGSFAQGQDCATIVVIPKDDLPQDQ</sequence>
<comment type="caution">
    <text evidence="1">The sequence shown here is derived from an EMBL/GenBank/DDBJ whole genome shotgun (WGS) entry which is preliminary data.</text>
</comment>
<gene>
    <name evidence="1" type="ORF">NDU88_004186</name>
</gene>
<reference evidence="1" key="1">
    <citation type="journal article" date="2022" name="bioRxiv">
        <title>Sequencing and chromosome-scale assembly of the giantPleurodeles waltlgenome.</title>
        <authorList>
            <person name="Brown T."/>
            <person name="Elewa A."/>
            <person name="Iarovenko S."/>
            <person name="Subramanian E."/>
            <person name="Araus A.J."/>
            <person name="Petzold A."/>
            <person name="Susuki M."/>
            <person name="Suzuki K.-i.T."/>
            <person name="Hayashi T."/>
            <person name="Toyoda A."/>
            <person name="Oliveira C."/>
            <person name="Osipova E."/>
            <person name="Leigh N.D."/>
            <person name="Simon A."/>
            <person name="Yun M.H."/>
        </authorList>
    </citation>
    <scope>NUCLEOTIDE SEQUENCE</scope>
    <source>
        <strain evidence="1">20211129_DDA</strain>
        <tissue evidence="1">Liver</tissue>
    </source>
</reference>
<evidence type="ECO:0000313" key="2">
    <source>
        <dbReference type="Proteomes" id="UP001066276"/>
    </source>
</evidence>